<dbReference type="Proteomes" id="UP000265427">
    <property type="component" value="Unassembled WGS sequence"/>
</dbReference>
<evidence type="ECO:0000256" key="1">
    <source>
        <dbReference type="SAM" id="MobiDB-lite"/>
    </source>
</evidence>
<comment type="caution">
    <text evidence="2">The sequence shown here is derived from an EMBL/GenBank/DDBJ whole genome shotgun (WGS) entry which is preliminary data.</text>
</comment>
<feature type="region of interest" description="Disordered" evidence="1">
    <location>
        <begin position="276"/>
        <end position="323"/>
    </location>
</feature>
<dbReference type="AlphaFoldDB" id="A0A397BB23"/>
<gene>
    <name evidence="2" type="ORF">DYB36_002605</name>
</gene>
<protein>
    <submittedName>
        <fullName evidence="2">Uncharacterized protein</fullName>
    </submittedName>
</protein>
<accession>A0A397BB23</accession>
<feature type="compositionally biased region" description="Polar residues" evidence="1">
    <location>
        <begin position="312"/>
        <end position="323"/>
    </location>
</feature>
<evidence type="ECO:0000313" key="3">
    <source>
        <dbReference type="Proteomes" id="UP000265427"/>
    </source>
</evidence>
<dbReference type="EMBL" id="QUSZ01004305">
    <property type="protein sequence ID" value="RHY14955.1"/>
    <property type="molecule type" value="Genomic_DNA"/>
</dbReference>
<reference evidence="2 3" key="1">
    <citation type="submission" date="2018-08" db="EMBL/GenBank/DDBJ databases">
        <title>Aphanomyces genome sequencing and annotation.</title>
        <authorList>
            <person name="Minardi D."/>
            <person name="Oidtmann B."/>
            <person name="Van Der Giezen M."/>
            <person name="Studholme D.J."/>
        </authorList>
    </citation>
    <scope>NUCLEOTIDE SEQUENCE [LARGE SCALE GENOMIC DNA]</scope>
    <source>
        <strain evidence="2 3">Kv</strain>
    </source>
</reference>
<evidence type="ECO:0000313" key="2">
    <source>
        <dbReference type="EMBL" id="RHY14955.1"/>
    </source>
</evidence>
<sequence>METLDPSLSTREEPLFLSTATNCIPAADPFTAIKRLIAVEQLEIDELRSKASDAKPPPSRSSESEAKDLLKKVKFIGKHFKFKNMCQLRHIWGIITDEKTLPSYDAPKVETFHYEDRVNVTKSYLQTCPSNEVFELIRSGASRNSSANKKQSFLILISLPDVGPDNYNTFMNHLKPIPDHKVTLTTLISAPLNEEEKRKERGHYRRHARDDYQNRGNPFCSKDLGHPSHSKRGYGEKDPSALEVNVLHTRTKPQPPRSTIVEKWFFICRKRGDLVAQDHPNFDPDHRSKRRKKEQRTYLNACPGAKTAPIPATSTETTPPRTL</sequence>
<name>A0A397BB23_APHAT</name>
<organism evidence="2 3">
    <name type="scientific">Aphanomyces astaci</name>
    <name type="common">Crayfish plague agent</name>
    <dbReference type="NCBI Taxonomy" id="112090"/>
    <lineage>
        <taxon>Eukaryota</taxon>
        <taxon>Sar</taxon>
        <taxon>Stramenopiles</taxon>
        <taxon>Oomycota</taxon>
        <taxon>Saprolegniomycetes</taxon>
        <taxon>Saprolegniales</taxon>
        <taxon>Verrucalvaceae</taxon>
        <taxon>Aphanomyces</taxon>
    </lineage>
</organism>
<feature type="region of interest" description="Disordered" evidence="1">
    <location>
        <begin position="194"/>
        <end position="238"/>
    </location>
</feature>
<proteinExistence type="predicted"/>